<protein>
    <submittedName>
        <fullName evidence="2">Transposase</fullName>
    </submittedName>
</protein>
<evidence type="ECO:0000259" key="1">
    <source>
        <dbReference type="Pfam" id="PF01609"/>
    </source>
</evidence>
<evidence type="ECO:0000313" key="2">
    <source>
        <dbReference type="EMBL" id="MST55360.1"/>
    </source>
</evidence>
<name>A0A6L5YAP2_9BACT</name>
<dbReference type="Proteomes" id="UP000473699">
    <property type="component" value="Unassembled WGS sequence"/>
</dbReference>
<dbReference type="GO" id="GO:0004803">
    <property type="term" value="F:transposase activity"/>
    <property type="evidence" value="ECO:0007669"/>
    <property type="project" value="InterPro"/>
</dbReference>
<dbReference type="GO" id="GO:0006313">
    <property type="term" value="P:DNA transposition"/>
    <property type="evidence" value="ECO:0007669"/>
    <property type="project" value="InterPro"/>
</dbReference>
<dbReference type="AlphaFoldDB" id="A0A6L5YAP2"/>
<dbReference type="PANTHER" id="PTHR33408:SF2">
    <property type="entry name" value="TRANSPOSASE DDE DOMAIN-CONTAINING PROTEIN"/>
    <property type="match status" value="1"/>
</dbReference>
<feature type="domain" description="Transposase IS4-like" evidence="1">
    <location>
        <begin position="160"/>
        <end position="289"/>
    </location>
</feature>
<dbReference type="InterPro" id="IPR002559">
    <property type="entry name" value="Transposase_11"/>
</dbReference>
<gene>
    <name evidence="2" type="ORF">FYJ74_04840</name>
</gene>
<sequence>MKEIIEEVFYAVIKLLIKNSYIKLENYFLDGTKIEANTNKYTFTWKKNVIRYDRKLDEKVRLHLKEIDRITAEENTIYQDADLEETGENAERITSEQVKSITEEIEKRLQDKVSEKDTNTDQNKAIHRKLKKALKEFKDDRVPRKERYEHDLEVFGERNSYSKTDHDATFMRMKEDHMLNGQLNPGYNVQIGTENTYIVGYTIPPNPTDTKTLILHLEHVEEQLGRLPHTVIADSGYGSEENYEYLKQHGCKSCVKYGTYHKEQTKKYQNTPFLADNMPYDPESDSYTCPNGKKLEHVGNCKYTTEASYQARRDIYRCANCGGCSYVE</sequence>
<dbReference type="PANTHER" id="PTHR33408">
    <property type="entry name" value="TRANSPOSASE"/>
    <property type="match status" value="1"/>
</dbReference>
<accession>A0A6L5YAP2</accession>
<reference evidence="2 3" key="1">
    <citation type="submission" date="2019-08" db="EMBL/GenBank/DDBJ databases">
        <title>In-depth cultivation of the pig gut microbiome towards novel bacterial diversity and tailored functional studies.</title>
        <authorList>
            <person name="Wylensek D."/>
            <person name="Hitch T.C.A."/>
            <person name="Clavel T."/>
        </authorList>
    </citation>
    <scope>NUCLEOTIDE SEQUENCE [LARGE SCALE GENOMIC DNA]</scope>
    <source>
        <strain evidence="2 3">SM-530-WT-4B</strain>
    </source>
</reference>
<comment type="caution">
    <text evidence="2">The sequence shown here is derived from an EMBL/GenBank/DDBJ whole genome shotgun (WGS) entry which is preliminary data.</text>
</comment>
<proteinExistence type="predicted"/>
<keyword evidence="3" id="KW-1185">Reference proteome</keyword>
<evidence type="ECO:0000313" key="3">
    <source>
        <dbReference type="Proteomes" id="UP000473699"/>
    </source>
</evidence>
<dbReference type="Pfam" id="PF01609">
    <property type="entry name" value="DDE_Tnp_1"/>
    <property type="match status" value="1"/>
</dbReference>
<organism evidence="2 3">
    <name type="scientific">Pyramidobacter porci</name>
    <dbReference type="NCBI Taxonomy" id="2605789"/>
    <lineage>
        <taxon>Bacteria</taxon>
        <taxon>Thermotogati</taxon>
        <taxon>Synergistota</taxon>
        <taxon>Synergistia</taxon>
        <taxon>Synergistales</taxon>
        <taxon>Dethiosulfovibrionaceae</taxon>
        <taxon>Pyramidobacter</taxon>
    </lineage>
</organism>
<dbReference type="EMBL" id="VUNH01000004">
    <property type="protein sequence ID" value="MST55360.1"/>
    <property type="molecule type" value="Genomic_DNA"/>
</dbReference>
<dbReference type="GO" id="GO:0003677">
    <property type="term" value="F:DNA binding"/>
    <property type="evidence" value="ECO:0007669"/>
    <property type="project" value="InterPro"/>
</dbReference>